<protein>
    <submittedName>
        <fullName evidence="2">WD repeat-containing protein 74</fullName>
    </submittedName>
</protein>
<dbReference type="PANTHER" id="PTHR16038">
    <property type="entry name" value="NOP SEVEN ASSOCIATED PROTEIN 1"/>
    <property type="match status" value="1"/>
</dbReference>
<dbReference type="GO" id="GO:0030687">
    <property type="term" value="C:preribosome, large subunit precursor"/>
    <property type="evidence" value="ECO:0007669"/>
    <property type="project" value="TreeGrafter"/>
</dbReference>
<dbReference type="GO" id="GO:0005730">
    <property type="term" value="C:nucleolus"/>
    <property type="evidence" value="ECO:0007669"/>
    <property type="project" value="InterPro"/>
</dbReference>
<sequence>MKWSTANLKNPNYTENHELYVGTSTGTFKRFVPAFEQKPFGQRNLYDINQLERNDRVTALSFGLDTSEIFIGRAKENVHIHSLRSDKVERIINLNYAPVVGLARFNDYLVAGFSNGQVQRVPLEDKSETECIVNSGDDMAHLRQCPSDRNLVATGGKGRQNNLKIFDMAADGKQVFTSKNLPNDYLQLEVPVWDSDVGFIDSPHTLATCSRYGYVRVYDTRKQRRPVQCYATEDQMSFSTLVTHGNYIYTGTTMGVMKAFDIRRMQSFVHTYKGFTGAISDVSLDSTGKYLASASLDRYVRVHHVDSTVLLYQCYVKSKATRVLIRESAENPNSTAAEAAEDDVNEMESTKKLHIKKKDTIPEDKEYEDIFENMQTICENDEEDDVSDSEDVENTTKENDKLAKVGAKRKAEKGLAENKKKKE</sequence>
<dbReference type="SUPFAM" id="SSF50978">
    <property type="entry name" value="WD40 repeat-like"/>
    <property type="match status" value="1"/>
</dbReference>
<dbReference type="InterPro" id="IPR036322">
    <property type="entry name" value="WD40_repeat_dom_sf"/>
</dbReference>
<dbReference type="InterPro" id="IPR015943">
    <property type="entry name" value="WD40/YVTN_repeat-like_dom_sf"/>
</dbReference>
<gene>
    <name evidence="2" type="primary">WDR74</name>
</gene>
<organism evidence="2">
    <name type="scientific">Ceratitis capitata</name>
    <name type="common">Mediterranean fruit fly</name>
    <name type="synonym">Tephritis capitata</name>
    <dbReference type="NCBI Taxonomy" id="7213"/>
    <lineage>
        <taxon>Eukaryota</taxon>
        <taxon>Metazoa</taxon>
        <taxon>Ecdysozoa</taxon>
        <taxon>Arthropoda</taxon>
        <taxon>Hexapoda</taxon>
        <taxon>Insecta</taxon>
        <taxon>Pterygota</taxon>
        <taxon>Neoptera</taxon>
        <taxon>Endopterygota</taxon>
        <taxon>Diptera</taxon>
        <taxon>Brachycera</taxon>
        <taxon>Muscomorpha</taxon>
        <taxon>Tephritoidea</taxon>
        <taxon>Tephritidae</taxon>
        <taxon>Ceratitis</taxon>
        <taxon>Ceratitis</taxon>
    </lineage>
</organism>
<feature type="region of interest" description="Disordered" evidence="1">
    <location>
        <begin position="379"/>
        <end position="423"/>
    </location>
</feature>
<feature type="compositionally biased region" description="Acidic residues" evidence="1">
    <location>
        <begin position="379"/>
        <end position="393"/>
    </location>
</feature>
<dbReference type="OrthoDB" id="18388at2759"/>
<dbReference type="InterPro" id="IPR001680">
    <property type="entry name" value="WD40_rpt"/>
</dbReference>
<reference evidence="2" key="1">
    <citation type="submission" date="2013-07" db="EMBL/GenBank/DDBJ databases">
        <authorList>
            <person name="Geib S."/>
        </authorList>
    </citation>
    <scope>NUCLEOTIDE SEQUENCE</scope>
</reference>
<feature type="compositionally biased region" description="Basic and acidic residues" evidence="1">
    <location>
        <begin position="412"/>
        <end position="423"/>
    </location>
</feature>
<dbReference type="AlphaFoldDB" id="W8C2Y4"/>
<dbReference type="GeneID" id="101456129"/>
<dbReference type="PANTHER" id="PTHR16038:SF4">
    <property type="entry name" value="WD REPEAT-CONTAINING PROTEIN 74"/>
    <property type="match status" value="1"/>
</dbReference>
<name>W8C2Y4_CERCA</name>
<dbReference type="EMBL" id="GAMC01000258">
    <property type="protein sequence ID" value="JAC06298.1"/>
    <property type="molecule type" value="mRNA"/>
</dbReference>
<dbReference type="Pfam" id="PF00400">
    <property type="entry name" value="WD40"/>
    <property type="match status" value="1"/>
</dbReference>
<reference evidence="2" key="2">
    <citation type="journal article" date="2014" name="BMC Genomics">
        <title>A genomic perspective to assessing quality of mass-reared SIT flies used in Mediterranean fruit fly (Ceratitis capitata) eradication in California.</title>
        <authorList>
            <person name="Calla B."/>
            <person name="Hall B."/>
            <person name="Hou S."/>
            <person name="Geib S.M."/>
        </authorList>
    </citation>
    <scope>NUCLEOTIDE SEQUENCE</scope>
</reference>
<accession>W8C2Y4</accession>
<evidence type="ECO:0000313" key="2">
    <source>
        <dbReference type="EMBL" id="JAC06298.1"/>
    </source>
</evidence>
<feature type="compositionally biased region" description="Basic and acidic residues" evidence="1">
    <location>
        <begin position="394"/>
        <end position="403"/>
    </location>
</feature>
<evidence type="ECO:0000256" key="1">
    <source>
        <dbReference type="SAM" id="MobiDB-lite"/>
    </source>
</evidence>
<dbReference type="GO" id="GO:0042273">
    <property type="term" value="P:ribosomal large subunit biogenesis"/>
    <property type="evidence" value="ECO:0007669"/>
    <property type="project" value="InterPro"/>
</dbReference>
<dbReference type="Gene3D" id="2.130.10.10">
    <property type="entry name" value="YVTN repeat-like/Quinoprotein amine dehydrogenase"/>
    <property type="match status" value="2"/>
</dbReference>
<dbReference type="KEGG" id="ccat:101456129"/>
<proteinExistence type="evidence at transcript level"/>
<dbReference type="InterPro" id="IPR037379">
    <property type="entry name" value="WDR74/Nsa1"/>
</dbReference>
<dbReference type="SMART" id="SM00320">
    <property type="entry name" value="WD40"/>
    <property type="match status" value="2"/>
</dbReference>